<feature type="non-terminal residue" evidence="2">
    <location>
        <position position="66"/>
    </location>
</feature>
<comment type="caution">
    <text evidence="2">The sequence shown here is derived from an EMBL/GenBank/DDBJ whole genome shotgun (WGS) entry which is preliminary data.</text>
</comment>
<sequence>MATVLTNVGEQYICDHLSGVETGAADYVAWGTGGGTAVKGDTALTTEASETRVQGTKTTEGTGASA</sequence>
<reference evidence="2" key="1">
    <citation type="journal article" date="2015" name="Nature">
        <title>Complex archaea that bridge the gap between prokaryotes and eukaryotes.</title>
        <authorList>
            <person name="Spang A."/>
            <person name="Saw J.H."/>
            <person name="Jorgensen S.L."/>
            <person name="Zaremba-Niedzwiedzka K."/>
            <person name="Martijn J."/>
            <person name="Lind A.E."/>
            <person name="van Eijk R."/>
            <person name="Schleper C."/>
            <person name="Guy L."/>
            <person name="Ettema T.J."/>
        </authorList>
    </citation>
    <scope>NUCLEOTIDE SEQUENCE</scope>
</reference>
<gene>
    <name evidence="2" type="ORF">LCGC14_2594690</name>
</gene>
<accession>A0A0F9AAU8</accession>
<feature type="compositionally biased region" description="Polar residues" evidence="1">
    <location>
        <begin position="43"/>
        <end position="66"/>
    </location>
</feature>
<dbReference type="EMBL" id="LAZR01043649">
    <property type="protein sequence ID" value="KKL06575.1"/>
    <property type="molecule type" value="Genomic_DNA"/>
</dbReference>
<proteinExistence type="predicted"/>
<dbReference type="AlphaFoldDB" id="A0A0F9AAU8"/>
<name>A0A0F9AAU8_9ZZZZ</name>
<evidence type="ECO:0000256" key="1">
    <source>
        <dbReference type="SAM" id="MobiDB-lite"/>
    </source>
</evidence>
<evidence type="ECO:0000313" key="2">
    <source>
        <dbReference type="EMBL" id="KKL06575.1"/>
    </source>
</evidence>
<organism evidence="2">
    <name type="scientific">marine sediment metagenome</name>
    <dbReference type="NCBI Taxonomy" id="412755"/>
    <lineage>
        <taxon>unclassified sequences</taxon>
        <taxon>metagenomes</taxon>
        <taxon>ecological metagenomes</taxon>
    </lineage>
</organism>
<feature type="region of interest" description="Disordered" evidence="1">
    <location>
        <begin position="42"/>
        <end position="66"/>
    </location>
</feature>
<protein>
    <submittedName>
        <fullName evidence="2">Uncharacterized protein</fullName>
    </submittedName>
</protein>